<evidence type="ECO:0000313" key="2">
    <source>
        <dbReference type="EMBL" id="VUX22168.1"/>
    </source>
</evidence>
<proteinExistence type="predicted"/>
<evidence type="ECO:0000259" key="1">
    <source>
        <dbReference type="Pfam" id="PF12728"/>
    </source>
</evidence>
<reference evidence="2 3" key="1">
    <citation type="submission" date="2019-07" db="EMBL/GenBank/DDBJ databases">
        <authorList>
            <person name="Hibberd C M."/>
            <person name="Gehrig L. J."/>
            <person name="Chang H.-W."/>
            <person name="Venkatesh S."/>
        </authorList>
    </citation>
    <scope>NUCLEOTIDE SEQUENCE [LARGE SCALE GENOMIC DNA]</scope>
    <source>
        <strain evidence="2">Faecalibacterium_prausnitzii_JG_BgPS064</strain>
    </source>
</reference>
<dbReference type="Pfam" id="PF12728">
    <property type="entry name" value="HTH_17"/>
    <property type="match status" value="1"/>
</dbReference>
<dbReference type="InterPro" id="IPR041657">
    <property type="entry name" value="HTH_17"/>
</dbReference>
<evidence type="ECO:0000313" key="3">
    <source>
        <dbReference type="Proteomes" id="UP000406184"/>
    </source>
</evidence>
<keyword evidence="3" id="KW-1185">Reference proteome</keyword>
<dbReference type="Proteomes" id="UP000406184">
    <property type="component" value="Unassembled WGS sequence"/>
</dbReference>
<protein>
    <submittedName>
        <fullName evidence="2">Helix-turn-helix domain protein</fullName>
    </submittedName>
</protein>
<gene>
    <name evidence="2" type="ORF">FPPS064S07_01804</name>
</gene>
<sequence>MTTLLECYKILEQYPDSMTKDQFYRIAHISKRHAKYLLDSGLVPCHDSGKKTRRYTIQTRDVVTFLCDREDNPDKYKAPKGLYIGNSGKAKRRRSTTEIIRFHFTEPEKTGLYKEWERLAADYDNLLTTSDVTELTGYSAQSIQRWCNQKILVGFQIRGKLLVPRLSIIEFMAGNRATAIARKSPKHLELLRTYAQECHEGAMTITY</sequence>
<feature type="domain" description="Helix-turn-helix" evidence="1">
    <location>
        <begin position="126"/>
        <end position="175"/>
    </location>
</feature>
<name>A0A564U9H3_9FIRM</name>
<organism evidence="2 3">
    <name type="scientific">Faecalibacterium prausnitzii</name>
    <dbReference type="NCBI Taxonomy" id="853"/>
    <lineage>
        <taxon>Bacteria</taxon>
        <taxon>Bacillati</taxon>
        <taxon>Bacillota</taxon>
        <taxon>Clostridia</taxon>
        <taxon>Eubacteriales</taxon>
        <taxon>Oscillospiraceae</taxon>
        <taxon>Faecalibacterium</taxon>
    </lineage>
</organism>
<dbReference type="EMBL" id="CABHMY010000177">
    <property type="protein sequence ID" value="VUX22168.1"/>
    <property type="molecule type" value="Genomic_DNA"/>
</dbReference>
<dbReference type="AlphaFoldDB" id="A0A564U9H3"/>
<accession>A0A564U9H3</accession>
<dbReference type="RefSeq" id="WP_158390187.1">
    <property type="nucleotide sequence ID" value="NZ_CABHMY010000177.1"/>
</dbReference>